<dbReference type="AlphaFoldDB" id="A0AAP0RLV7"/>
<keyword evidence="2" id="KW-1185">Reference proteome</keyword>
<comment type="caution">
    <text evidence="1">The sequence shown here is derived from an EMBL/GenBank/DDBJ whole genome shotgun (WGS) entry which is preliminary data.</text>
</comment>
<dbReference type="Proteomes" id="UP001415857">
    <property type="component" value="Unassembled WGS sequence"/>
</dbReference>
<dbReference type="EMBL" id="JBBPBK010000008">
    <property type="protein sequence ID" value="KAK9279748.1"/>
    <property type="molecule type" value="Genomic_DNA"/>
</dbReference>
<protein>
    <submittedName>
        <fullName evidence="1">Uncharacterized protein</fullName>
    </submittedName>
</protein>
<reference evidence="1 2" key="1">
    <citation type="journal article" date="2024" name="Plant J.">
        <title>Genome sequences and population genomics reveal climatic adaptation and genomic divergence between two closely related sweetgum species.</title>
        <authorList>
            <person name="Xu W.Q."/>
            <person name="Ren C.Q."/>
            <person name="Zhang X.Y."/>
            <person name="Comes H.P."/>
            <person name="Liu X.H."/>
            <person name="Li Y.G."/>
            <person name="Kettle C.J."/>
            <person name="Jalonen R."/>
            <person name="Gaisberger H."/>
            <person name="Ma Y.Z."/>
            <person name="Qiu Y.X."/>
        </authorList>
    </citation>
    <scope>NUCLEOTIDE SEQUENCE [LARGE SCALE GENOMIC DNA]</scope>
    <source>
        <strain evidence="1">Hangzhou</strain>
    </source>
</reference>
<evidence type="ECO:0000313" key="2">
    <source>
        <dbReference type="Proteomes" id="UP001415857"/>
    </source>
</evidence>
<evidence type="ECO:0000313" key="1">
    <source>
        <dbReference type="EMBL" id="KAK9279748.1"/>
    </source>
</evidence>
<gene>
    <name evidence="1" type="ORF">L1049_013430</name>
</gene>
<accession>A0AAP0RLV7</accession>
<sequence>MKQKRFKVKTSSERFIWGAKFKRSVLAVKFSCGRSGKNWAGFFRGGEQVKAGALKYSKREESWEDFVNVLSAESSAGEIVEQYGARDVDVIGFDSVPRLGNRAADRIANHARLVENQEI</sequence>
<name>A0AAP0RLV7_LIQFO</name>
<proteinExistence type="predicted"/>
<organism evidence="1 2">
    <name type="scientific">Liquidambar formosana</name>
    <name type="common">Formosan gum</name>
    <dbReference type="NCBI Taxonomy" id="63359"/>
    <lineage>
        <taxon>Eukaryota</taxon>
        <taxon>Viridiplantae</taxon>
        <taxon>Streptophyta</taxon>
        <taxon>Embryophyta</taxon>
        <taxon>Tracheophyta</taxon>
        <taxon>Spermatophyta</taxon>
        <taxon>Magnoliopsida</taxon>
        <taxon>eudicotyledons</taxon>
        <taxon>Gunneridae</taxon>
        <taxon>Pentapetalae</taxon>
        <taxon>Saxifragales</taxon>
        <taxon>Altingiaceae</taxon>
        <taxon>Liquidambar</taxon>
    </lineage>
</organism>